<sequence>MATKRRTVDKVPAGTGDAADSGSTPNVIGGNDPTMDPGKDLSQTASAISEANIIRPMTQNTHATNELAHPASEWGISEDPTQTLNPHNESGDPLLPKTYSNYAEPSEQLASADPDPEELVLGDQIQEMLDTINEHMDEVTSIHYMSHQAAQLLAKTNESNSALEARTRTLEKYPTLAKGKSSSHSRDPQPERPSNWSNVDEESTSGQHNVDPELIQSTDGPNNRSNPKQTLGRARTELLAKTAVLERLYAD</sequence>
<dbReference type="HOGENOM" id="CLU_012886_6_0_1"/>
<keyword evidence="3" id="KW-1185">Reference proteome</keyword>
<gene>
    <name evidence="2" type="ORF">M422DRAFT_270649</name>
</gene>
<protein>
    <submittedName>
        <fullName evidence="2">Uncharacterized protein</fullName>
    </submittedName>
</protein>
<feature type="region of interest" description="Disordered" evidence="1">
    <location>
        <begin position="1"/>
        <end position="115"/>
    </location>
</feature>
<proteinExistence type="predicted"/>
<organism evidence="2 3">
    <name type="scientific">Sphaerobolus stellatus (strain SS14)</name>
    <dbReference type="NCBI Taxonomy" id="990650"/>
    <lineage>
        <taxon>Eukaryota</taxon>
        <taxon>Fungi</taxon>
        <taxon>Dikarya</taxon>
        <taxon>Basidiomycota</taxon>
        <taxon>Agaricomycotina</taxon>
        <taxon>Agaricomycetes</taxon>
        <taxon>Phallomycetidae</taxon>
        <taxon>Geastrales</taxon>
        <taxon>Sphaerobolaceae</taxon>
        <taxon>Sphaerobolus</taxon>
    </lineage>
</organism>
<reference evidence="2 3" key="1">
    <citation type="submission" date="2014-06" db="EMBL/GenBank/DDBJ databases">
        <title>Evolutionary Origins and Diversification of the Mycorrhizal Mutualists.</title>
        <authorList>
            <consortium name="DOE Joint Genome Institute"/>
            <consortium name="Mycorrhizal Genomics Consortium"/>
            <person name="Kohler A."/>
            <person name="Kuo A."/>
            <person name="Nagy L.G."/>
            <person name="Floudas D."/>
            <person name="Copeland A."/>
            <person name="Barry K.W."/>
            <person name="Cichocki N."/>
            <person name="Veneault-Fourrey C."/>
            <person name="LaButti K."/>
            <person name="Lindquist E.A."/>
            <person name="Lipzen A."/>
            <person name="Lundell T."/>
            <person name="Morin E."/>
            <person name="Murat C."/>
            <person name="Riley R."/>
            <person name="Ohm R."/>
            <person name="Sun H."/>
            <person name="Tunlid A."/>
            <person name="Henrissat B."/>
            <person name="Grigoriev I.V."/>
            <person name="Hibbett D.S."/>
            <person name="Martin F."/>
        </authorList>
    </citation>
    <scope>NUCLEOTIDE SEQUENCE [LARGE SCALE GENOMIC DNA]</scope>
    <source>
        <strain evidence="2 3">SS14</strain>
    </source>
</reference>
<feature type="compositionally biased region" description="Polar residues" evidence="1">
    <location>
        <begin position="215"/>
        <end position="229"/>
    </location>
</feature>
<evidence type="ECO:0000313" key="3">
    <source>
        <dbReference type="Proteomes" id="UP000054279"/>
    </source>
</evidence>
<dbReference type="EMBL" id="KN837315">
    <property type="protein sequence ID" value="KIJ28074.1"/>
    <property type="molecule type" value="Genomic_DNA"/>
</dbReference>
<evidence type="ECO:0000256" key="1">
    <source>
        <dbReference type="SAM" id="MobiDB-lite"/>
    </source>
</evidence>
<feature type="compositionally biased region" description="Polar residues" evidence="1">
    <location>
        <begin position="79"/>
        <end position="88"/>
    </location>
</feature>
<feature type="compositionally biased region" description="Polar residues" evidence="1">
    <location>
        <begin position="192"/>
        <end position="208"/>
    </location>
</feature>
<dbReference type="Proteomes" id="UP000054279">
    <property type="component" value="Unassembled WGS sequence"/>
</dbReference>
<dbReference type="AlphaFoldDB" id="A0A0C9U1W2"/>
<feature type="region of interest" description="Disordered" evidence="1">
    <location>
        <begin position="169"/>
        <end position="236"/>
    </location>
</feature>
<evidence type="ECO:0000313" key="2">
    <source>
        <dbReference type="EMBL" id="KIJ28074.1"/>
    </source>
</evidence>
<name>A0A0C9U1W2_SPHS4</name>
<accession>A0A0C9U1W2</accession>